<evidence type="ECO:0000313" key="3">
    <source>
        <dbReference type="Proteomes" id="UP000095214"/>
    </source>
</evidence>
<keyword evidence="1" id="KW-1133">Transmembrane helix</keyword>
<reference evidence="2 3" key="1">
    <citation type="submission" date="2016-09" db="EMBL/GenBank/DDBJ databases">
        <title>Complete genome sequence of Actinomyces hongkongensis HKU8.</title>
        <authorList>
            <person name="Gao Y.-X."/>
            <person name="Zhou Y.-Y."/>
            <person name="Xie Y."/>
            <person name="Wang M."/>
            <person name="Wang S.-J."/>
            <person name="Shen S.-G."/>
        </authorList>
    </citation>
    <scope>NUCLEOTIDE SEQUENCE [LARGE SCALE GENOMIC DNA]</scope>
    <source>
        <strain evidence="2 3">HKU8</strain>
    </source>
</reference>
<gene>
    <name evidence="2" type="ORF">BH719_02610</name>
</gene>
<dbReference type="Proteomes" id="UP000095214">
    <property type="component" value="Chromosome"/>
</dbReference>
<accession>A0A1D8B198</accession>
<organism evidence="2 3">
    <name type="scientific">Pauljensenia hongkongensis</name>
    <dbReference type="NCBI Taxonomy" id="178339"/>
    <lineage>
        <taxon>Bacteria</taxon>
        <taxon>Bacillati</taxon>
        <taxon>Actinomycetota</taxon>
        <taxon>Actinomycetes</taxon>
        <taxon>Actinomycetales</taxon>
        <taxon>Actinomycetaceae</taxon>
        <taxon>Pauljensenia</taxon>
    </lineage>
</organism>
<dbReference type="AlphaFoldDB" id="A0A1D8B198"/>
<proteinExistence type="predicted"/>
<name>A0A1D8B198_9ACTO</name>
<keyword evidence="1" id="KW-0472">Membrane</keyword>
<dbReference type="KEGG" id="phon:BH719_02610"/>
<feature type="transmembrane region" description="Helical" evidence="1">
    <location>
        <begin position="33"/>
        <end position="55"/>
    </location>
</feature>
<feature type="transmembrane region" description="Helical" evidence="1">
    <location>
        <begin position="61"/>
        <end position="83"/>
    </location>
</feature>
<dbReference type="OrthoDB" id="3260470at2"/>
<protein>
    <submittedName>
        <fullName evidence="2">Uncharacterized protein</fullName>
    </submittedName>
</protein>
<evidence type="ECO:0000313" key="2">
    <source>
        <dbReference type="EMBL" id="AOS46892.1"/>
    </source>
</evidence>
<evidence type="ECO:0000256" key="1">
    <source>
        <dbReference type="SAM" id="Phobius"/>
    </source>
</evidence>
<dbReference type="EMBL" id="CP017298">
    <property type="protein sequence ID" value="AOS46892.1"/>
    <property type="molecule type" value="Genomic_DNA"/>
</dbReference>
<dbReference type="STRING" id="178339.BH719_02610"/>
<keyword evidence="1" id="KW-0812">Transmembrane</keyword>
<dbReference type="RefSeq" id="WP_009743192.1">
    <property type="nucleotide sequence ID" value="NZ_CP017298.1"/>
</dbReference>
<keyword evidence="3" id="KW-1185">Reference proteome</keyword>
<sequence length="210" mass="22780">MRGHRYKCRASACGPIPLDADTVTVPLVKPVEWISVLLSTAAAAVSLAVVAATSGLSASSVIIYCVCAAVCLAEIGIMAVLCVTIDSTGFHVRSVFGRRTVPWPASRTGLFPVLVTVRRRLPRATVCVVAPDGRRVTMRSLAWSRMSKEEAVSLAVLHCWRIWNWGAAKGYTRETGAYTPLRDPRMQQERSQIEWAFGILPTTGAPHSTT</sequence>